<dbReference type="InterPro" id="IPR048031">
    <property type="entry name" value="ScyD/ScyE-like"/>
</dbReference>
<sequence>MWVAGWSLFCVSLTAVTVPVVPEPGDFRYGGPGARVVARGLDNPRGMAFGPRGELYVAEAGRGGDTACRPGPAGDRICDGPSGAVSVVDFGHQWRVVSRLPSTAPVTGDHASGVADVAVGADGDLIHVGDSDRDLVAVLAVDRGRLVVDATGSALLLITARGRVRTVATFPGRAVSSVAEGPDGAWYVGERARIWRVVPGHEPQVWAGGFTRIVDLAWSPEGRLYVLESGALLRVDGGGARTVVLSAGLTDPGGLAIRGGEAYVSNCGSCRGIGTILRVGLPER</sequence>
<organism evidence="1 2">
    <name type="scientific">Actinoplanes couchii</name>
    <dbReference type="NCBI Taxonomy" id="403638"/>
    <lineage>
        <taxon>Bacteria</taxon>
        <taxon>Bacillati</taxon>
        <taxon>Actinomycetota</taxon>
        <taxon>Actinomycetes</taxon>
        <taxon>Micromonosporales</taxon>
        <taxon>Micromonosporaceae</taxon>
        <taxon>Actinoplanes</taxon>
    </lineage>
</organism>
<dbReference type="Proteomes" id="UP000612282">
    <property type="component" value="Unassembled WGS sequence"/>
</dbReference>
<protein>
    <recommendedName>
        <fullName evidence="3">NHL repeat containing protein</fullName>
    </recommendedName>
</protein>
<name>A0ABQ3X1V3_9ACTN</name>
<dbReference type="NCBIfam" id="NF033206">
    <property type="entry name" value="ScyE_fam"/>
    <property type="match status" value="2"/>
</dbReference>
<reference evidence="1 2" key="1">
    <citation type="submission" date="2021-01" db="EMBL/GenBank/DDBJ databases">
        <title>Whole genome shotgun sequence of Actinoplanes couchii NBRC 106145.</title>
        <authorList>
            <person name="Komaki H."/>
            <person name="Tamura T."/>
        </authorList>
    </citation>
    <scope>NUCLEOTIDE SEQUENCE [LARGE SCALE GENOMIC DNA]</scope>
    <source>
        <strain evidence="1 2">NBRC 106145</strain>
    </source>
</reference>
<dbReference type="EMBL" id="BOMG01000014">
    <property type="protein sequence ID" value="GID52383.1"/>
    <property type="molecule type" value="Genomic_DNA"/>
</dbReference>
<comment type="caution">
    <text evidence="1">The sequence shown here is derived from an EMBL/GenBank/DDBJ whole genome shotgun (WGS) entry which is preliminary data.</text>
</comment>
<evidence type="ECO:0000313" key="2">
    <source>
        <dbReference type="Proteomes" id="UP000612282"/>
    </source>
</evidence>
<proteinExistence type="predicted"/>
<dbReference type="InterPro" id="IPR011042">
    <property type="entry name" value="6-blade_b-propeller_TolB-like"/>
</dbReference>
<gene>
    <name evidence="1" type="ORF">Aco03nite_007870</name>
</gene>
<evidence type="ECO:0008006" key="3">
    <source>
        <dbReference type="Google" id="ProtNLM"/>
    </source>
</evidence>
<dbReference type="SUPFAM" id="SSF101898">
    <property type="entry name" value="NHL repeat"/>
    <property type="match status" value="1"/>
</dbReference>
<keyword evidence="2" id="KW-1185">Reference proteome</keyword>
<dbReference type="Gene3D" id="2.120.10.30">
    <property type="entry name" value="TolB, C-terminal domain"/>
    <property type="match status" value="1"/>
</dbReference>
<dbReference type="RefSeq" id="WP_239144896.1">
    <property type="nucleotide sequence ID" value="NZ_BAAAQE010000054.1"/>
</dbReference>
<evidence type="ECO:0000313" key="1">
    <source>
        <dbReference type="EMBL" id="GID52383.1"/>
    </source>
</evidence>
<accession>A0ABQ3X1V3</accession>